<name>A0A803JI14_XENTR</name>
<dbReference type="InterPro" id="IPR050488">
    <property type="entry name" value="Ig_Fc_receptor"/>
</dbReference>
<dbReference type="PANTHER" id="PTHR11481">
    <property type="entry name" value="IMMUNOGLOBULIN FC RECEPTOR"/>
    <property type="match status" value="1"/>
</dbReference>
<dbReference type="GeneTree" id="ENSGT01050000244808"/>
<dbReference type="InterPro" id="IPR007110">
    <property type="entry name" value="Ig-like_dom"/>
</dbReference>
<feature type="domain" description="Ig-like" evidence="5">
    <location>
        <begin position="119"/>
        <end position="199"/>
    </location>
</feature>
<sequence>MLMQALLVFTLVTEKTAELFTKPDITAMQDPIIEGGKMLLDCKTRLTPQKATSPGKLQFSFYRDGRMAQNFSQFSTYQVFPVQTKDSGNYSCQAKISSNSEMKMSKTLTIHIQELFSIPEIRVSPHPVTPGANLSVTCSTVSKSDTTKLQFRFYKDRVLVRNESFFNNYYINSVQLKDSGNYSCDVHINGTVRKSKEVGIQLQAFFASNDNFTDSTNTKDKQQTHEHLIVTLVLLGLLLIVAALLIKYKNKLLTVFPATCAYGSHPGPATELPVGTDPYYSIIEFSPIERDPVFQTTNTNVTYSQVNTSPDTLSSTKQVP</sequence>
<dbReference type="PROSITE" id="PS50835">
    <property type="entry name" value="IG_LIKE"/>
    <property type="match status" value="2"/>
</dbReference>
<evidence type="ECO:0000313" key="6">
    <source>
        <dbReference type="Ensembl" id="ENSXETP00000107585"/>
    </source>
</evidence>
<reference evidence="6" key="1">
    <citation type="journal article" date="2010" name="Science">
        <title>The genome of the Western clawed frog Xenopus tropicalis.</title>
        <authorList>
            <person name="Hellsten U."/>
            <person name="Harland R.M."/>
            <person name="Gilchrist M.J."/>
            <person name="Hendrix D."/>
            <person name="Jurka J."/>
            <person name="Kapitonov V."/>
            <person name="Ovcharenko I."/>
            <person name="Putnam N.H."/>
            <person name="Shu S."/>
            <person name="Taher L."/>
            <person name="Blitz I.L."/>
            <person name="Blumberg B."/>
            <person name="Dichmann D.S."/>
            <person name="Dubchak I."/>
            <person name="Amaya E."/>
            <person name="Detter J.C."/>
            <person name="Fletcher R."/>
            <person name="Gerhard D.S."/>
            <person name="Goodstein D."/>
            <person name="Graves T."/>
            <person name="Grigoriev I.V."/>
            <person name="Grimwood J."/>
            <person name="Kawashima T."/>
            <person name="Lindquist E."/>
            <person name="Lucas S.M."/>
            <person name="Mead P.E."/>
            <person name="Mitros T."/>
            <person name="Ogino H."/>
            <person name="Ohta Y."/>
            <person name="Poliakov A.V."/>
            <person name="Pollet N."/>
            <person name="Robert J."/>
            <person name="Salamov A."/>
            <person name="Sater A.K."/>
            <person name="Schmutz J."/>
            <person name="Terry A."/>
            <person name="Vize P.D."/>
            <person name="Warren W.C."/>
            <person name="Wells D."/>
            <person name="Wills A."/>
            <person name="Wilson R.K."/>
            <person name="Zimmerman L.B."/>
            <person name="Zorn A.M."/>
            <person name="Grainger R."/>
            <person name="Grammer T."/>
            <person name="Khokha M.K."/>
            <person name="Richardson P.M."/>
            <person name="Rokhsar D.S."/>
        </authorList>
    </citation>
    <scope>NUCLEOTIDE SEQUENCE [LARGE SCALE GENOMIC DNA]</scope>
    <source>
        <strain evidence="6">Nigerian</strain>
    </source>
</reference>
<organism evidence="6">
    <name type="scientific">Xenopus tropicalis</name>
    <name type="common">Western clawed frog</name>
    <name type="synonym">Silurana tropicalis</name>
    <dbReference type="NCBI Taxonomy" id="8364"/>
    <lineage>
        <taxon>Eukaryota</taxon>
        <taxon>Metazoa</taxon>
        <taxon>Chordata</taxon>
        <taxon>Craniata</taxon>
        <taxon>Vertebrata</taxon>
        <taxon>Euteleostomi</taxon>
        <taxon>Amphibia</taxon>
        <taxon>Batrachia</taxon>
        <taxon>Anura</taxon>
        <taxon>Pipoidea</taxon>
        <taxon>Pipidae</taxon>
        <taxon>Xenopodinae</taxon>
        <taxon>Xenopus</taxon>
        <taxon>Silurana</taxon>
    </lineage>
</organism>
<dbReference type="InterPro" id="IPR013783">
    <property type="entry name" value="Ig-like_fold"/>
</dbReference>
<dbReference type="PANTHER" id="PTHR11481:SF60">
    <property type="entry name" value="IG-LIKE DOMAIN-CONTAINING PROTEIN"/>
    <property type="match status" value="1"/>
</dbReference>
<reference evidence="6" key="2">
    <citation type="submission" date="2021-03" db="UniProtKB">
        <authorList>
            <consortium name="Ensembl"/>
        </authorList>
    </citation>
    <scope>IDENTIFICATION</scope>
</reference>
<feature type="chain" id="PRO_5031166689" description="Ig-like domain-containing protein" evidence="4">
    <location>
        <begin position="18"/>
        <end position="320"/>
    </location>
</feature>
<protein>
    <recommendedName>
        <fullName evidence="5">Ig-like domain-containing protein</fullName>
    </recommendedName>
</protein>
<dbReference type="Gene3D" id="2.60.40.10">
    <property type="entry name" value="Immunoglobulins"/>
    <property type="match status" value="2"/>
</dbReference>
<dbReference type="InterPro" id="IPR003599">
    <property type="entry name" value="Ig_sub"/>
</dbReference>
<evidence type="ECO:0000256" key="2">
    <source>
        <dbReference type="ARBA" id="ARBA00023157"/>
    </source>
</evidence>
<keyword evidence="3" id="KW-0472">Membrane</keyword>
<keyword evidence="3" id="KW-1133">Transmembrane helix</keyword>
<evidence type="ECO:0000256" key="4">
    <source>
        <dbReference type="SAM" id="SignalP"/>
    </source>
</evidence>
<dbReference type="Ensembl" id="ENSXETT00000109965">
    <property type="protein sequence ID" value="ENSXETP00000107585"/>
    <property type="gene ID" value="ENSXETG00000043879"/>
</dbReference>
<dbReference type="InterPro" id="IPR036179">
    <property type="entry name" value="Ig-like_dom_sf"/>
</dbReference>
<dbReference type="SUPFAM" id="SSF48726">
    <property type="entry name" value="Immunoglobulin"/>
    <property type="match status" value="2"/>
</dbReference>
<feature type="transmembrane region" description="Helical" evidence="3">
    <location>
        <begin position="227"/>
        <end position="246"/>
    </location>
</feature>
<dbReference type="SMART" id="SM00409">
    <property type="entry name" value="IG"/>
    <property type="match status" value="2"/>
</dbReference>
<feature type="signal peptide" evidence="4">
    <location>
        <begin position="1"/>
        <end position="17"/>
    </location>
</feature>
<keyword evidence="3" id="KW-0812">Transmembrane</keyword>
<keyword evidence="1 4" id="KW-0732">Signal</keyword>
<keyword evidence="2" id="KW-1015">Disulfide bond</keyword>
<dbReference type="InParanoid" id="A0A803JI14"/>
<dbReference type="AlphaFoldDB" id="A0A803JI14"/>
<evidence type="ECO:0000259" key="5">
    <source>
        <dbReference type="PROSITE" id="PS50835"/>
    </source>
</evidence>
<proteinExistence type="predicted"/>
<dbReference type="Pfam" id="PF13895">
    <property type="entry name" value="Ig_2"/>
    <property type="match status" value="1"/>
</dbReference>
<evidence type="ECO:0000256" key="3">
    <source>
        <dbReference type="SAM" id="Phobius"/>
    </source>
</evidence>
<evidence type="ECO:0000256" key="1">
    <source>
        <dbReference type="ARBA" id="ARBA00022729"/>
    </source>
</evidence>
<accession>A0A803JI14</accession>
<feature type="domain" description="Ig-like" evidence="5">
    <location>
        <begin position="23"/>
        <end position="109"/>
    </location>
</feature>